<gene>
    <name evidence="2" type="ORF">LAD12857_03890</name>
</gene>
<evidence type="ECO:0000256" key="1">
    <source>
        <dbReference type="SAM" id="Phobius"/>
    </source>
</evidence>
<dbReference type="Proteomes" id="UP001419084">
    <property type="component" value="Unassembled WGS sequence"/>
</dbReference>
<dbReference type="EMBL" id="BRPJ01000007">
    <property type="protein sequence ID" value="GLB28466.1"/>
    <property type="molecule type" value="Genomic_DNA"/>
</dbReference>
<dbReference type="RefSeq" id="WP_346064510.1">
    <property type="nucleotide sequence ID" value="NZ_BRPJ01000007.1"/>
</dbReference>
<sequence>MSLFKFELKKLLVNKRTLIILVVLFIAYAVTGFITCYFGFGSQSNYAVYKELADAYTGPIDAEQAAISLEISDATKVRYGNNEEALSEAGAADPVLKFNMDYADYARFVDEYYNGASTDATSNPYGVNVLRDKISSMEEIGDTSSFEYKETVEQLDAQIALGEPEFANTSIWDNLFDLWGGYMSLFLLFIPLAFIIAPVFSVEASTGMDNIVLSSMHGRKKIVTAKLAAVVITSLVSVLVYLVATFLANALALGSFTGATAALSSVTAFARTPFAMSVWQFAIVAAVWMLFMGVVFGIVTAFISSKMKNQMSSFGIALVILMFSMILNFFGSNVAALIRPLIDFGFASLFESVDIFSTFAVYNIFGISVPYWAAALGLMAILGGICTWAIYRFQKTRTAA</sequence>
<proteinExistence type="predicted"/>
<keyword evidence="1" id="KW-1133">Transmembrane helix</keyword>
<protein>
    <submittedName>
        <fullName evidence="2">Membrane protein</fullName>
    </submittedName>
</protein>
<feature type="transmembrane region" description="Helical" evidence="1">
    <location>
        <begin position="18"/>
        <end position="40"/>
    </location>
</feature>
<reference evidence="2 3" key="1">
    <citation type="journal article" date="2024" name="Int. J. Syst. Evol. Microbiol.">
        <title>Lacrimispora brassicae sp. nov. isolated from fermented cabbage, and proposal of Clostridium indicum Gundawar et al. 2019 and Clostridium methoxybenzovorans Mechichi et al. 1999 as heterotypic synonyms of Lacrimispora amygdalina (Parshina et al. 2003) Haas and Blanchard 2020 and Lacrimispora indolis (McClung and McCoy 1957) Haas and Blanchard 2020, respectively.</title>
        <authorList>
            <person name="Kobayashi H."/>
            <person name="Tanizawa Y."/>
            <person name="Sakamoto M."/>
            <person name="Ohkuma M."/>
            <person name="Tohno M."/>
        </authorList>
    </citation>
    <scope>NUCLEOTIDE SEQUENCE [LARGE SCALE GENOMIC DNA]</scope>
    <source>
        <strain evidence="2 3">DSM 12857</strain>
    </source>
</reference>
<evidence type="ECO:0000313" key="2">
    <source>
        <dbReference type="EMBL" id="GLB28466.1"/>
    </source>
</evidence>
<accession>A0ABQ5M0I2</accession>
<feature type="transmembrane region" description="Helical" evidence="1">
    <location>
        <begin position="281"/>
        <end position="303"/>
    </location>
</feature>
<evidence type="ECO:0000313" key="3">
    <source>
        <dbReference type="Proteomes" id="UP001419084"/>
    </source>
</evidence>
<feature type="transmembrane region" description="Helical" evidence="1">
    <location>
        <begin position="250"/>
        <end position="269"/>
    </location>
</feature>
<dbReference type="Pfam" id="PF12679">
    <property type="entry name" value="ABC2_membrane_2"/>
    <property type="match status" value="1"/>
</dbReference>
<keyword evidence="1" id="KW-0472">Membrane</keyword>
<feature type="transmembrane region" description="Helical" evidence="1">
    <location>
        <begin position="315"/>
        <end position="337"/>
    </location>
</feature>
<feature type="transmembrane region" description="Helical" evidence="1">
    <location>
        <begin position="223"/>
        <end position="244"/>
    </location>
</feature>
<keyword evidence="1" id="KW-0812">Transmembrane</keyword>
<organism evidence="2 3">
    <name type="scientific">Lacrimispora amygdalina</name>
    <dbReference type="NCBI Taxonomy" id="253257"/>
    <lineage>
        <taxon>Bacteria</taxon>
        <taxon>Bacillati</taxon>
        <taxon>Bacillota</taxon>
        <taxon>Clostridia</taxon>
        <taxon>Lachnospirales</taxon>
        <taxon>Lachnospiraceae</taxon>
        <taxon>Lacrimispora</taxon>
    </lineage>
</organism>
<dbReference type="PANTHER" id="PTHR37305">
    <property type="entry name" value="INTEGRAL MEMBRANE PROTEIN-RELATED"/>
    <property type="match status" value="1"/>
</dbReference>
<comment type="caution">
    <text evidence="2">The sequence shown here is derived from an EMBL/GenBank/DDBJ whole genome shotgun (WGS) entry which is preliminary data.</text>
</comment>
<name>A0ABQ5M0I2_9FIRM</name>
<feature type="transmembrane region" description="Helical" evidence="1">
    <location>
        <begin position="182"/>
        <end position="202"/>
    </location>
</feature>
<keyword evidence="3" id="KW-1185">Reference proteome</keyword>
<dbReference type="PANTHER" id="PTHR37305:SF1">
    <property type="entry name" value="MEMBRANE PROTEIN"/>
    <property type="match status" value="1"/>
</dbReference>
<feature type="transmembrane region" description="Helical" evidence="1">
    <location>
        <begin position="371"/>
        <end position="391"/>
    </location>
</feature>